<gene>
    <name evidence="1" type="ORF">MNBD_GAMMA09-1692</name>
</gene>
<proteinExistence type="predicted"/>
<dbReference type="InterPro" id="IPR051082">
    <property type="entry name" value="Pentapeptide-BTB/POZ_domain"/>
</dbReference>
<dbReference type="InterPro" id="IPR001646">
    <property type="entry name" value="5peptide_repeat"/>
</dbReference>
<dbReference type="EMBL" id="UOFI01000122">
    <property type="protein sequence ID" value="VAW68293.1"/>
    <property type="molecule type" value="Genomic_DNA"/>
</dbReference>
<protein>
    <submittedName>
        <fullName evidence="1">Pentapeptide repeat family protein</fullName>
    </submittedName>
</protein>
<dbReference type="Pfam" id="PF13599">
    <property type="entry name" value="Pentapeptide_4"/>
    <property type="match status" value="1"/>
</dbReference>
<accession>A0A3B0XVV7</accession>
<name>A0A3B0XVV7_9ZZZZ</name>
<dbReference type="Gene3D" id="2.160.20.80">
    <property type="entry name" value="E3 ubiquitin-protein ligase SopA"/>
    <property type="match status" value="1"/>
</dbReference>
<evidence type="ECO:0000313" key="1">
    <source>
        <dbReference type="EMBL" id="VAW68293.1"/>
    </source>
</evidence>
<dbReference type="PANTHER" id="PTHR14136:SF17">
    <property type="entry name" value="BTB_POZ DOMAIN-CONTAINING PROTEIN KCTD9"/>
    <property type="match status" value="1"/>
</dbReference>
<dbReference type="PANTHER" id="PTHR14136">
    <property type="entry name" value="BTB_POZ DOMAIN-CONTAINING PROTEIN KCTD9"/>
    <property type="match status" value="1"/>
</dbReference>
<dbReference type="Pfam" id="PF00805">
    <property type="entry name" value="Pentapeptide"/>
    <property type="match status" value="1"/>
</dbReference>
<dbReference type="SUPFAM" id="SSF141571">
    <property type="entry name" value="Pentapeptide repeat-like"/>
    <property type="match status" value="1"/>
</dbReference>
<dbReference type="AlphaFoldDB" id="A0A3B0XVV7"/>
<organism evidence="1">
    <name type="scientific">hydrothermal vent metagenome</name>
    <dbReference type="NCBI Taxonomy" id="652676"/>
    <lineage>
        <taxon>unclassified sequences</taxon>
        <taxon>metagenomes</taxon>
        <taxon>ecological metagenomes</taxon>
    </lineage>
</organism>
<sequence>MNDLQKEIKNNKIIRNFIISDEVLKDESFLKLRADGLKFINVNLSGSNLSEIHWRNCQMENVILEKTVFHNANIRMCQWNNVRAAKSDFSSAIFENSYASGCAFDGANFTEAKLTDTNFSRADFCGAILDGVDASGASFRGADLRNASLKNANFVDADLRGADLTGANLQGVDFNGADLQGAIIDEAFQPQQKDKLFSPALEEMAGEVAPIVAQLLRKGAESELFDAQAQVSMMEELQQYGWTESAADSDGVNKEIDAVLNAASKVGIAPLLEALQQQGDEPPQAVATLLEELSAGFKMAEGANTEDLLKRLVESFKTTAPDKSH</sequence>
<reference evidence="1" key="1">
    <citation type="submission" date="2018-06" db="EMBL/GenBank/DDBJ databases">
        <authorList>
            <person name="Zhirakovskaya E."/>
        </authorList>
    </citation>
    <scope>NUCLEOTIDE SEQUENCE</scope>
</reference>